<dbReference type="KEGG" id="tput:QJT81_11500"/>
<dbReference type="Gene3D" id="3.40.50.150">
    <property type="entry name" value="Vaccinia Virus protein VP39"/>
    <property type="match status" value="1"/>
</dbReference>
<dbReference type="PANTHER" id="PTHR43464">
    <property type="entry name" value="METHYLTRANSFERASE"/>
    <property type="match status" value="1"/>
</dbReference>
<name>A0AA95H7Y3_9GAMM</name>
<accession>A0AA95H7Y3</accession>
<dbReference type="InterPro" id="IPR013216">
    <property type="entry name" value="Methyltransf_11"/>
</dbReference>
<keyword evidence="2" id="KW-0808">Transferase</keyword>
<evidence type="ECO:0000256" key="3">
    <source>
        <dbReference type="ARBA" id="ARBA00022691"/>
    </source>
</evidence>
<dbReference type="CDD" id="cd02440">
    <property type="entry name" value="AdoMet_MTases"/>
    <property type="match status" value="1"/>
</dbReference>
<dbReference type="PANTHER" id="PTHR43464:SF19">
    <property type="entry name" value="UBIQUINONE BIOSYNTHESIS O-METHYLTRANSFERASE, MITOCHONDRIAL"/>
    <property type="match status" value="1"/>
</dbReference>
<organism evidence="5">
    <name type="scientific">Candidatus Thiothrix putei</name>
    <dbReference type="NCBI Taxonomy" id="3080811"/>
    <lineage>
        <taxon>Bacteria</taxon>
        <taxon>Pseudomonadati</taxon>
        <taxon>Pseudomonadota</taxon>
        <taxon>Gammaproteobacteria</taxon>
        <taxon>Thiotrichales</taxon>
        <taxon>Thiotrichaceae</taxon>
        <taxon>Thiothrix</taxon>
    </lineage>
</organism>
<dbReference type="InterPro" id="IPR029063">
    <property type="entry name" value="SAM-dependent_MTases_sf"/>
</dbReference>
<dbReference type="Pfam" id="PF08241">
    <property type="entry name" value="Methyltransf_11"/>
    <property type="match status" value="1"/>
</dbReference>
<reference evidence="5" key="1">
    <citation type="journal article" date="2023" name="Int. J. Mol. Sci.">
        <title>Metagenomics Revealed a New Genus 'Candidatus Thiocaldithrix dubininis' gen. nov., sp. nov. and a New Species 'Candidatus Thiothrix putei' sp. nov. in the Family Thiotrichaceae, Some Members of Which Have Traits of Both Na+- and H+-Motive Energetics.</title>
        <authorList>
            <person name="Ravin N.V."/>
            <person name="Muntyan M.S."/>
            <person name="Smolyakov D.D."/>
            <person name="Rudenko T.S."/>
            <person name="Beletsky A.V."/>
            <person name="Mardanov A.V."/>
            <person name="Grabovich M.Y."/>
        </authorList>
    </citation>
    <scope>NUCLEOTIDE SEQUENCE</scope>
    <source>
        <strain evidence="5">GKL-02</strain>
    </source>
</reference>
<dbReference type="Proteomes" id="UP001301326">
    <property type="component" value="Chromosome"/>
</dbReference>
<dbReference type="AlphaFoldDB" id="A0AA95H7Y3"/>
<protein>
    <submittedName>
        <fullName evidence="5">Methyltransferase domain-containing protein</fullName>
    </submittedName>
</protein>
<dbReference type="GO" id="GO:0008757">
    <property type="term" value="F:S-adenosylmethionine-dependent methyltransferase activity"/>
    <property type="evidence" value="ECO:0007669"/>
    <property type="project" value="InterPro"/>
</dbReference>
<gene>
    <name evidence="5" type="ORF">QJT81_11500</name>
</gene>
<dbReference type="GO" id="GO:0032259">
    <property type="term" value="P:methylation"/>
    <property type="evidence" value="ECO:0007669"/>
    <property type="project" value="UniProtKB-KW"/>
</dbReference>
<evidence type="ECO:0000256" key="1">
    <source>
        <dbReference type="ARBA" id="ARBA00022603"/>
    </source>
</evidence>
<sequence>MINWLHSKWHRPEKGWDPVDPAWALEYAEAEWRMVDHVLLDSLEAKLGGLAGKRVLDMGAGAGQYSVALAQRGADVTWHDISRTYRTFAQAKAADAGVTLHWSLGYLEETQALPAASFDLIFNRICWYYCQNDQAFARQLCGLLKPAGVLYIHTPNSRFHGEGMPTLARLRTWLNAQTGFKVGHPMLPPRRVANLFAALPISRLEADYRDPRNDVIWVWKAGDESHTSS</sequence>
<proteinExistence type="predicted"/>
<evidence type="ECO:0000313" key="5">
    <source>
        <dbReference type="EMBL" id="WGZ92502.1"/>
    </source>
</evidence>
<evidence type="ECO:0000259" key="4">
    <source>
        <dbReference type="Pfam" id="PF08241"/>
    </source>
</evidence>
<dbReference type="SUPFAM" id="SSF53335">
    <property type="entry name" value="S-adenosyl-L-methionine-dependent methyltransferases"/>
    <property type="match status" value="1"/>
</dbReference>
<keyword evidence="3" id="KW-0949">S-adenosyl-L-methionine</keyword>
<feature type="domain" description="Methyltransferase type 11" evidence="4">
    <location>
        <begin position="56"/>
        <end position="152"/>
    </location>
</feature>
<evidence type="ECO:0000256" key="2">
    <source>
        <dbReference type="ARBA" id="ARBA00022679"/>
    </source>
</evidence>
<keyword evidence="1 5" id="KW-0489">Methyltransferase</keyword>
<reference evidence="5" key="2">
    <citation type="submission" date="2023-04" db="EMBL/GenBank/DDBJ databases">
        <authorList>
            <person name="Beletskiy A.V."/>
            <person name="Mardanov A.V."/>
            <person name="Ravin N.V."/>
        </authorList>
    </citation>
    <scope>NUCLEOTIDE SEQUENCE</scope>
    <source>
        <strain evidence="5">GKL-02</strain>
    </source>
</reference>
<dbReference type="EMBL" id="CP124756">
    <property type="protein sequence ID" value="WGZ92502.1"/>
    <property type="molecule type" value="Genomic_DNA"/>
</dbReference>